<evidence type="ECO:0000313" key="2">
    <source>
        <dbReference type="Proteomes" id="UP000663720"/>
    </source>
</evidence>
<proteinExistence type="predicted"/>
<dbReference type="Proteomes" id="UP000663720">
    <property type="component" value="Chromosome"/>
</dbReference>
<evidence type="ECO:0000313" key="1">
    <source>
        <dbReference type="EMBL" id="QTA79191.1"/>
    </source>
</evidence>
<reference evidence="1" key="1">
    <citation type="journal article" date="2021" name="Microb. Physiol.">
        <title>Proteogenomic Insights into the Physiology of Marine, Sulfate-Reducing, Filamentous Desulfonema limicola and Desulfonema magnum.</title>
        <authorList>
            <person name="Schnaars V."/>
            <person name="Wohlbrand L."/>
            <person name="Scheve S."/>
            <person name="Hinrichs C."/>
            <person name="Reinhardt R."/>
            <person name="Rabus R."/>
        </authorList>
    </citation>
    <scope>NUCLEOTIDE SEQUENCE</scope>
    <source>
        <strain evidence="1">5ac10</strain>
    </source>
</reference>
<sequence>MGINSIMGGGNCYSDDRYVGYGIAEKVKSFFLPQITQI</sequence>
<gene>
    <name evidence="1" type="ORF">dnl_14450</name>
</gene>
<dbReference type="EMBL" id="CP061799">
    <property type="protein sequence ID" value="QTA79191.1"/>
    <property type="molecule type" value="Genomic_DNA"/>
</dbReference>
<dbReference type="AlphaFoldDB" id="A0A975B5I7"/>
<protein>
    <submittedName>
        <fullName evidence="1">Uncharacterized protein</fullName>
    </submittedName>
</protein>
<organism evidence="1 2">
    <name type="scientific">Desulfonema limicola</name>
    <dbReference type="NCBI Taxonomy" id="45656"/>
    <lineage>
        <taxon>Bacteria</taxon>
        <taxon>Pseudomonadati</taxon>
        <taxon>Thermodesulfobacteriota</taxon>
        <taxon>Desulfobacteria</taxon>
        <taxon>Desulfobacterales</taxon>
        <taxon>Desulfococcaceae</taxon>
        <taxon>Desulfonema</taxon>
    </lineage>
</organism>
<dbReference type="KEGG" id="dli:dnl_14450"/>
<accession>A0A975B5I7</accession>
<name>A0A975B5I7_9BACT</name>
<keyword evidence="2" id="KW-1185">Reference proteome</keyword>